<dbReference type="InterPro" id="IPR002933">
    <property type="entry name" value="Peptidase_M20"/>
</dbReference>
<sequence length="361" mass="38483">MALPTDNLLALFRAVVDIESVSRDEARLADEVEATLGGLDHLEVLRDGNAVVARTNLGRPERVIIAGHLDTVPVAGNLPSQVSDGPGGVIVHGRGTADMKGGVTVMLWLARRLDAPARDVTWIFYDCEEIDVASNGLGRLVAHHPDWVAGASLAVLMEPTSALIEGGCQGTMRFDITTTGLAAHSARSWLGHNAIHDMAEVIDRVREFDCGEVEVDGLVFREGLNATMIQGGLAGNVIPDSCEVQINYRFAPDKTADEALALMTRWFDRWTLNVLDLSPAARPGLDEPAAADFVAAVGGEPRPKYGWTDVARFSSLGIPAVNFGPADSGKAHAVDEFCPVSDLDACAAALARWLAPAHRLV</sequence>
<dbReference type="Proteomes" id="UP000749311">
    <property type="component" value="Unassembled WGS sequence"/>
</dbReference>
<dbReference type="EC" id="3.5.1.18" evidence="3"/>
<evidence type="ECO:0000313" key="6">
    <source>
        <dbReference type="Proteomes" id="UP000749311"/>
    </source>
</evidence>
<dbReference type="PANTHER" id="PTHR43808:SF31">
    <property type="entry name" value="N-ACETYL-L-CITRULLINE DEACETYLASE"/>
    <property type="match status" value="1"/>
</dbReference>
<keyword evidence="6" id="KW-1185">Reference proteome</keyword>
<dbReference type="Gene3D" id="3.40.630.10">
    <property type="entry name" value="Zn peptidases"/>
    <property type="match status" value="1"/>
</dbReference>
<accession>A0ABX0SLP1</accession>
<dbReference type="InterPro" id="IPR011650">
    <property type="entry name" value="Peptidase_M20_dimer"/>
</dbReference>
<proteinExistence type="predicted"/>
<feature type="domain" description="Peptidase M20 dimerisation" evidence="4">
    <location>
        <begin position="169"/>
        <end position="268"/>
    </location>
</feature>
<evidence type="ECO:0000313" key="5">
    <source>
        <dbReference type="EMBL" id="NIH57656.1"/>
    </source>
</evidence>
<comment type="caution">
    <text evidence="5">The sequence shown here is derived from an EMBL/GenBank/DDBJ whole genome shotgun (WGS) entry which is preliminary data.</text>
</comment>
<keyword evidence="2 5" id="KW-0378">Hydrolase</keyword>
<evidence type="ECO:0000259" key="4">
    <source>
        <dbReference type="Pfam" id="PF07687"/>
    </source>
</evidence>
<protein>
    <recommendedName>
        <fullName evidence="3">Succinyl-diaminopimelate desuccinylase</fullName>
        <ecNumber evidence="3">3.5.1.18</ecNumber>
    </recommendedName>
</protein>
<dbReference type="PANTHER" id="PTHR43808">
    <property type="entry name" value="ACETYLORNITHINE DEACETYLASE"/>
    <property type="match status" value="1"/>
</dbReference>
<dbReference type="Pfam" id="PF01546">
    <property type="entry name" value="Peptidase_M20"/>
    <property type="match status" value="1"/>
</dbReference>
<dbReference type="EMBL" id="JAAMOZ010000001">
    <property type="protein sequence ID" value="NIH57656.1"/>
    <property type="molecule type" value="Genomic_DNA"/>
</dbReference>
<dbReference type="GO" id="GO:0009014">
    <property type="term" value="F:succinyl-diaminopimelate desuccinylase activity"/>
    <property type="evidence" value="ECO:0007669"/>
    <property type="project" value="UniProtKB-EC"/>
</dbReference>
<reference evidence="5 6" key="1">
    <citation type="submission" date="2020-02" db="EMBL/GenBank/DDBJ databases">
        <title>Sequencing the genomes of 1000 actinobacteria strains.</title>
        <authorList>
            <person name="Klenk H.-P."/>
        </authorList>
    </citation>
    <scope>NUCLEOTIDE SEQUENCE [LARGE SCALE GENOMIC DNA]</scope>
    <source>
        <strain evidence="5 6">DSM 19609</strain>
    </source>
</reference>
<dbReference type="InterPro" id="IPR050072">
    <property type="entry name" value="Peptidase_M20A"/>
</dbReference>
<dbReference type="RefSeq" id="WP_167167743.1">
    <property type="nucleotide sequence ID" value="NZ_BAAAOO010000007.1"/>
</dbReference>
<dbReference type="InterPro" id="IPR036264">
    <property type="entry name" value="Bact_exopeptidase_dim_dom"/>
</dbReference>
<evidence type="ECO:0000256" key="2">
    <source>
        <dbReference type="ARBA" id="ARBA00022801"/>
    </source>
</evidence>
<gene>
    <name evidence="5" type="ORF">FB473_002301</name>
</gene>
<dbReference type="Gene3D" id="3.30.70.360">
    <property type="match status" value="1"/>
</dbReference>
<keyword evidence="1" id="KW-0479">Metal-binding</keyword>
<dbReference type="InterPro" id="IPR010174">
    <property type="entry name" value="Succinyl-DAP_deSuclase_DapE"/>
</dbReference>
<dbReference type="NCBIfam" id="TIGR01900">
    <property type="entry name" value="dapE-gram_pos"/>
    <property type="match status" value="1"/>
</dbReference>
<evidence type="ECO:0000256" key="3">
    <source>
        <dbReference type="NCBIfam" id="TIGR01900"/>
    </source>
</evidence>
<dbReference type="SUPFAM" id="SSF55031">
    <property type="entry name" value="Bacterial exopeptidase dimerisation domain"/>
    <property type="match status" value="1"/>
</dbReference>
<name>A0ABX0SLP1_9ACTN</name>
<evidence type="ECO:0000256" key="1">
    <source>
        <dbReference type="ARBA" id="ARBA00022723"/>
    </source>
</evidence>
<dbReference type="Pfam" id="PF07687">
    <property type="entry name" value="M20_dimer"/>
    <property type="match status" value="1"/>
</dbReference>
<organism evidence="5 6">
    <name type="scientific">Brooklawnia cerclae</name>
    <dbReference type="NCBI Taxonomy" id="349934"/>
    <lineage>
        <taxon>Bacteria</taxon>
        <taxon>Bacillati</taxon>
        <taxon>Actinomycetota</taxon>
        <taxon>Actinomycetes</taxon>
        <taxon>Propionibacteriales</taxon>
        <taxon>Propionibacteriaceae</taxon>
        <taxon>Brooklawnia</taxon>
    </lineage>
</organism>
<dbReference type="SUPFAM" id="SSF53187">
    <property type="entry name" value="Zn-dependent exopeptidases"/>
    <property type="match status" value="1"/>
</dbReference>